<name>A0ABW9KH52_9BACT</name>
<gene>
    <name evidence="1" type="ORF">ACK2TP_03985</name>
</gene>
<protein>
    <submittedName>
        <fullName evidence="1">Uncharacterized protein</fullName>
    </submittedName>
</protein>
<proteinExistence type="predicted"/>
<comment type="caution">
    <text evidence="1">The sequence shown here is derived from an EMBL/GenBank/DDBJ whole genome shotgun (WGS) entry which is preliminary data.</text>
</comment>
<dbReference type="EMBL" id="JBJYXY010000001">
    <property type="protein sequence ID" value="MFN2974912.1"/>
    <property type="molecule type" value="Genomic_DNA"/>
</dbReference>
<evidence type="ECO:0000313" key="1">
    <source>
        <dbReference type="EMBL" id="MFN2974912.1"/>
    </source>
</evidence>
<dbReference type="Proteomes" id="UP001634747">
    <property type="component" value="Unassembled WGS sequence"/>
</dbReference>
<accession>A0ABW9KH52</accession>
<reference evidence="1 2" key="1">
    <citation type="submission" date="2024-12" db="EMBL/GenBank/DDBJ databases">
        <authorList>
            <person name="Lee Y."/>
        </authorList>
    </citation>
    <scope>NUCLEOTIDE SEQUENCE [LARGE SCALE GENOMIC DNA]</scope>
    <source>
        <strain evidence="1 2">03SUJ4</strain>
    </source>
</reference>
<dbReference type="RefSeq" id="WP_263413540.1">
    <property type="nucleotide sequence ID" value="NZ_BAABBH010000001.1"/>
</dbReference>
<keyword evidence="2" id="KW-1185">Reference proteome</keyword>
<organism evidence="1 2">
    <name type="scientific">Terriglobus aquaticus</name>
    <dbReference type="NCBI Taxonomy" id="940139"/>
    <lineage>
        <taxon>Bacteria</taxon>
        <taxon>Pseudomonadati</taxon>
        <taxon>Acidobacteriota</taxon>
        <taxon>Terriglobia</taxon>
        <taxon>Terriglobales</taxon>
        <taxon>Acidobacteriaceae</taxon>
        <taxon>Terriglobus</taxon>
    </lineage>
</organism>
<sequence>MKPLTLRDVWSSTRKAERDLPLELLVGSKSVPMLAVVRRSAQPRAENASALIFAGASAEAEA</sequence>
<evidence type="ECO:0000313" key="2">
    <source>
        <dbReference type="Proteomes" id="UP001634747"/>
    </source>
</evidence>